<dbReference type="InterPro" id="IPR001611">
    <property type="entry name" value="Leu-rich_rpt"/>
</dbReference>
<dbReference type="InterPro" id="IPR032675">
    <property type="entry name" value="LRR_dom_sf"/>
</dbReference>
<feature type="domain" description="TIR" evidence="8">
    <location>
        <begin position="19"/>
        <end position="188"/>
    </location>
</feature>
<dbReference type="Proteomes" id="UP001324115">
    <property type="component" value="Unassembled WGS sequence"/>
</dbReference>
<evidence type="ECO:0000256" key="3">
    <source>
        <dbReference type="ARBA" id="ARBA00022737"/>
    </source>
</evidence>
<dbReference type="Pfam" id="PF13855">
    <property type="entry name" value="LRR_8"/>
    <property type="match status" value="1"/>
</dbReference>
<keyword evidence="6" id="KW-0520">NAD</keyword>
<dbReference type="InterPro" id="IPR036390">
    <property type="entry name" value="WH_DNA-bd_sf"/>
</dbReference>
<dbReference type="SUPFAM" id="SSF52058">
    <property type="entry name" value="L domain-like"/>
    <property type="match status" value="2"/>
</dbReference>
<evidence type="ECO:0000256" key="4">
    <source>
        <dbReference type="ARBA" id="ARBA00022801"/>
    </source>
</evidence>
<keyword evidence="3" id="KW-0677">Repeat</keyword>
<dbReference type="SUPFAM" id="SSF52200">
    <property type="entry name" value="Toll/Interleukin receptor TIR domain"/>
    <property type="match status" value="1"/>
</dbReference>
<dbReference type="PROSITE" id="PS50104">
    <property type="entry name" value="TIR"/>
    <property type="match status" value="1"/>
</dbReference>
<dbReference type="InterPro" id="IPR002182">
    <property type="entry name" value="NB-ARC"/>
</dbReference>
<dbReference type="SMART" id="SM00369">
    <property type="entry name" value="LRR_TYP"/>
    <property type="match status" value="4"/>
</dbReference>
<dbReference type="PRINTS" id="PR00364">
    <property type="entry name" value="DISEASERSIST"/>
</dbReference>
<dbReference type="Pfam" id="PF01582">
    <property type="entry name" value="TIR"/>
    <property type="match status" value="1"/>
</dbReference>
<dbReference type="InterPro" id="IPR042197">
    <property type="entry name" value="Apaf_helical"/>
</dbReference>
<dbReference type="Gene3D" id="1.10.8.430">
    <property type="entry name" value="Helical domain of apoptotic protease-activating factors"/>
    <property type="match status" value="1"/>
</dbReference>
<evidence type="ECO:0000259" key="8">
    <source>
        <dbReference type="PROSITE" id="PS50104"/>
    </source>
</evidence>
<dbReference type="Gene3D" id="3.80.10.10">
    <property type="entry name" value="Ribonuclease Inhibitor"/>
    <property type="match status" value="2"/>
</dbReference>
<name>A0AAN7IKL3_QUERU</name>
<dbReference type="Pfam" id="PF23282">
    <property type="entry name" value="WHD_ROQ1"/>
    <property type="match status" value="1"/>
</dbReference>
<dbReference type="Pfam" id="PF20160">
    <property type="entry name" value="C-JID"/>
    <property type="match status" value="1"/>
</dbReference>
<dbReference type="GO" id="GO:0006952">
    <property type="term" value="P:defense response"/>
    <property type="evidence" value="ECO:0007669"/>
    <property type="project" value="UniProtKB-KW"/>
</dbReference>
<feature type="non-terminal residue" evidence="9">
    <location>
        <position position="1068"/>
    </location>
</feature>
<organism evidence="9 10">
    <name type="scientific">Quercus rubra</name>
    <name type="common">Northern red oak</name>
    <name type="synonym">Quercus borealis</name>
    <dbReference type="NCBI Taxonomy" id="3512"/>
    <lineage>
        <taxon>Eukaryota</taxon>
        <taxon>Viridiplantae</taxon>
        <taxon>Streptophyta</taxon>
        <taxon>Embryophyta</taxon>
        <taxon>Tracheophyta</taxon>
        <taxon>Spermatophyta</taxon>
        <taxon>Magnoliopsida</taxon>
        <taxon>eudicotyledons</taxon>
        <taxon>Gunneridae</taxon>
        <taxon>Pentapetalae</taxon>
        <taxon>rosids</taxon>
        <taxon>fabids</taxon>
        <taxon>Fagales</taxon>
        <taxon>Fagaceae</taxon>
        <taxon>Quercus</taxon>
    </lineage>
</organism>
<dbReference type="SUPFAM" id="SSF52540">
    <property type="entry name" value="P-loop containing nucleoside triphosphate hydrolases"/>
    <property type="match status" value="1"/>
</dbReference>
<evidence type="ECO:0000313" key="10">
    <source>
        <dbReference type="Proteomes" id="UP001324115"/>
    </source>
</evidence>
<dbReference type="InterPro" id="IPR058192">
    <property type="entry name" value="WHD_ROQ1-like"/>
</dbReference>
<comment type="caution">
    <text evidence="9">The sequence shown here is derived from an EMBL/GenBank/DDBJ whole genome shotgun (WGS) entry which is preliminary data.</text>
</comment>
<dbReference type="Pfam" id="PF00931">
    <property type="entry name" value="NB-ARC"/>
    <property type="match status" value="1"/>
</dbReference>
<protein>
    <recommendedName>
        <fullName evidence="1">ADP-ribosyl cyclase/cyclic ADP-ribose hydrolase</fullName>
        <ecNumber evidence="1">3.2.2.6</ecNumber>
    </recommendedName>
</protein>
<evidence type="ECO:0000313" key="9">
    <source>
        <dbReference type="EMBL" id="KAK4580869.1"/>
    </source>
</evidence>
<dbReference type="InterPro" id="IPR058546">
    <property type="entry name" value="RPS4B/Roq1-like_LRR"/>
</dbReference>
<evidence type="ECO:0000256" key="5">
    <source>
        <dbReference type="ARBA" id="ARBA00022821"/>
    </source>
</evidence>
<dbReference type="Gene3D" id="3.40.50.10140">
    <property type="entry name" value="Toll/interleukin-1 receptor homology (TIR) domain"/>
    <property type="match status" value="1"/>
</dbReference>
<dbReference type="InterPro" id="IPR044974">
    <property type="entry name" value="Disease_R_plants"/>
</dbReference>
<accession>A0AAN7IKL3</accession>
<keyword evidence="10" id="KW-1185">Reference proteome</keyword>
<dbReference type="AlphaFoldDB" id="A0AAN7IKL3"/>
<dbReference type="InterPro" id="IPR000157">
    <property type="entry name" value="TIR_dom"/>
</dbReference>
<dbReference type="GO" id="GO:0007165">
    <property type="term" value="P:signal transduction"/>
    <property type="evidence" value="ECO:0007669"/>
    <property type="project" value="InterPro"/>
</dbReference>
<evidence type="ECO:0000256" key="6">
    <source>
        <dbReference type="ARBA" id="ARBA00023027"/>
    </source>
</evidence>
<dbReference type="InterPro" id="IPR003591">
    <property type="entry name" value="Leu-rich_rpt_typical-subtyp"/>
</dbReference>
<dbReference type="Gene3D" id="3.40.50.300">
    <property type="entry name" value="P-loop containing nucleotide triphosphate hydrolases"/>
    <property type="match status" value="1"/>
</dbReference>
<dbReference type="GO" id="GO:0061809">
    <property type="term" value="F:NAD+ nucleosidase activity, cyclic ADP-ribose generating"/>
    <property type="evidence" value="ECO:0007669"/>
    <property type="project" value="UniProtKB-EC"/>
</dbReference>
<proteinExistence type="predicted"/>
<dbReference type="EC" id="3.2.2.6" evidence="1"/>
<comment type="catalytic activity">
    <reaction evidence="7">
        <text>NAD(+) + H2O = ADP-D-ribose + nicotinamide + H(+)</text>
        <dbReference type="Rhea" id="RHEA:16301"/>
        <dbReference type="ChEBI" id="CHEBI:15377"/>
        <dbReference type="ChEBI" id="CHEBI:15378"/>
        <dbReference type="ChEBI" id="CHEBI:17154"/>
        <dbReference type="ChEBI" id="CHEBI:57540"/>
        <dbReference type="ChEBI" id="CHEBI:57967"/>
        <dbReference type="EC" id="3.2.2.6"/>
    </reaction>
    <physiologicalReaction direction="left-to-right" evidence="7">
        <dbReference type="Rhea" id="RHEA:16302"/>
    </physiologicalReaction>
</comment>
<reference evidence="9 10" key="1">
    <citation type="journal article" date="2023" name="G3 (Bethesda)">
        <title>A haplotype-resolved chromosome-scale genome for Quercus rubra L. provides insights into the genetics of adaptive traits for red oak species.</title>
        <authorList>
            <person name="Kapoor B."/>
            <person name="Jenkins J."/>
            <person name="Schmutz J."/>
            <person name="Zhebentyayeva T."/>
            <person name="Kuelheim C."/>
            <person name="Coggeshall M."/>
            <person name="Heim C."/>
            <person name="Lasky J.R."/>
            <person name="Leites L."/>
            <person name="Islam-Faridi N."/>
            <person name="Romero-Severson J."/>
            <person name="DeLeo V.L."/>
            <person name="Lucas S.M."/>
            <person name="Lazic D."/>
            <person name="Gailing O."/>
            <person name="Carlson J."/>
            <person name="Staton M."/>
        </authorList>
    </citation>
    <scope>NUCLEOTIDE SEQUENCE [LARGE SCALE GENOMIC DNA]</scope>
    <source>
        <strain evidence="9">Pseudo-F2</strain>
    </source>
</reference>
<dbReference type="GO" id="GO:0043531">
    <property type="term" value="F:ADP binding"/>
    <property type="evidence" value="ECO:0007669"/>
    <property type="project" value="InterPro"/>
</dbReference>
<dbReference type="InterPro" id="IPR027417">
    <property type="entry name" value="P-loop_NTPase"/>
</dbReference>
<dbReference type="PANTHER" id="PTHR11017">
    <property type="entry name" value="LEUCINE-RICH REPEAT-CONTAINING PROTEIN"/>
    <property type="match status" value="1"/>
</dbReference>
<sequence>METDSSSFPSSSSSATARWKYDVFLSFRGEDTRHNFVGHLYEALIQKGIHTFKDDKNLDRGKPISPELLKAIEESRFAIIIISKDYASSAWCLDELAHIIHCKKEMGMTILPVFHYVDPSNIRNQMGTFEQAFIKHEEKENKERVEKWRDALRQVGNLAGCHLKNTRCETEDIKDILGWISLHLKYDAFPYISRDLVGIYSRMVELESLLAIGSNDVRFIGVWGMGGMGKTTLARVVYHTVSKEFEAYGFIEDVRENSEKHGLVGLQQKLISNILEETDLKIRDKDDGVLKIRNRLCHKRILLVLDDVNKLNQLKMLAGEYDWFGPGSRIIITTRDEHVLKAHKVNEIYEVEGLNHEHALQLFSSKAFKDKHVLDGYLQLSEHFLNYASGLPLALEVLGSFLIGKNIVEWRSALKRLKEYPDDTVLRVLKISYDELHVTAKEIFLHIACFFNHEKKDIVVEVLDGLDLYPDIGLKELIDKSLLKIMYTGRVWMHDLLENMGKNIVHLECPNDPGKRSRLWHYEDIDKVLRENKGIKEVQAMRIYRNLYKEKKACWNPKALVNMYSLKFLKIESDFYARQHLPYFQRFPNSLRIIDWKCYPSKSFTSTSQLDELVQLYLQGSSIEQLCIGRKNFDKLKIIDLSYSSLIISPDFTGVPNLEKLTLSNCSNLCELHPTICSLKFLKNLDISGCSKIDNLPEILGNVKALLELNLSGTAIKVLPSSFGGLIGLTSLILTDCKNLVCLPSSICSLKCLDGLDLSGCSNFDKLPKNLGYVKSLMKLNLSGTAIKVLPSSIGGLIGLTSLILTDCKNLVCLPSSICSLKCLDGLDLVLLAYLSCLDCLRSLELSDCNIWAIPDDIGSLSSLEELNLSGNNFVSLPDSISQLCKLEFLYLEGCKRLHSLAVFPPTTKFVTANYCTSLERLPALQNDTFISSLTSYRFEYLNCFNLVDNIQSGINMLQVSLSQHSGKHLRGRLDIVIPGSEVPTWFTQESMGHKVKIQIPSDEWDERMGIALCVVFVPNEHHQYPRDCKLSCSFEVNGCQMKNPVVFEFTEDYGKLESHHLWLLYLS</sequence>
<dbReference type="SMART" id="SM00255">
    <property type="entry name" value="TIR"/>
    <property type="match status" value="1"/>
</dbReference>
<evidence type="ECO:0000256" key="2">
    <source>
        <dbReference type="ARBA" id="ARBA00022614"/>
    </source>
</evidence>
<dbReference type="InterPro" id="IPR035897">
    <property type="entry name" value="Toll_tir_struct_dom_sf"/>
</dbReference>
<dbReference type="SUPFAM" id="SSF46785">
    <property type="entry name" value="Winged helix' DNA-binding domain"/>
    <property type="match status" value="1"/>
</dbReference>
<keyword evidence="2" id="KW-0433">Leucine-rich repeat</keyword>
<evidence type="ECO:0000256" key="7">
    <source>
        <dbReference type="ARBA" id="ARBA00047304"/>
    </source>
</evidence>
<dbReference type="EMBL" id="JAXUIC010000007">
    <property type="protein sequence ID" value="KAK4580869.1"/>
    <property type="molecule type" value="Genomic_DNA"/>
</dbReference>
<dbReference type="PROSITE" id="PS51450">
    <property type="entry name" value="LRR"/>
    <property type="match status" value="1"/>
</dbReference>
<dbReference type="FunFam" id="3.40.50.10140:FF:000007">
    <property type="entry name" value="Disease resistance protein (TIR-NBS-LRR class)"/>
    <property type="match status" value="1"/>
</dbReference>
<evidence type="ECO:0000256" key="1">
    <source>
        <dbReference type="ARBA" id="ARBA00011982"/>
    </source>
</evidence>
<dbReference type="Pfam" id="PF23286">
    <property type="entry name" value="LRR_13"/>
    <property type="match status" value="1"/>
</dbReference>
<keyword evidence="4" id="KW-0378">Hydrolase</keyword>
<gene>
    <name evidence="9" type="ORF">RGQ29_024497</name>
</gene>
<keyword evidence="5" id="KW-0611">Plant defense</keyword>
<dbReference type="PANTHER" id="PTHR11017:SF559">
    <property type="entry name" value="DISEASE RESISTANCE PROTEIN CHL1"/>
    <property type="match status" value="1"/>
</dbReference>
<dbReference type="InterPro" id="IPR045344">
    <property type="entry name" value="C-JID"/>
</dbReference>